<proteinExistence type="predicted"/>
<sequence length="539" mass="58697">MATPGDGGGPDLDPADLAAALRVLARVAEDRTVLARVDADARVALQRLAGEVARPDLKARKKLQKALLKEEHRARRSRDADLRRDTGIQRLRQAPVFVAPLPALPPPGADASGWWPRLPGAGEGGAGAGAGAPGAEENTGPELSEPRKCYVCKATFRRLHPFYDQLCRACGDENQARRTAGADLRGRVALVTGARVKIGYQAALLLLRAGCSVVALTRFPRDAAARYAREADFERWRDRLSIHGVDLRHTPSVELLCQRLEATLPRLDFQLHNACQTVRRPPGFYAHLLEAEQAPPSALPPAERALLRDWEAFRDALRGQGGAAGVTGPALLSQARSDADLLLPGRSALELFPRGVLDQDLQQVDLRAHNSWRLRLHEVPTLELLEVLLVNATAPFVMASRLKPLMTRAPGAPPGTATSGDAARHVVMVSAMEGQFYREHKTDRHPHTNMAKAALNMLVRTSAADYAKDGIFLNAVDTGWVTDEDPAHLAARKAEEHAFSPPLDIVDGAARIVAPIFEGFRTGRHPAGQFFKDYRPVPW</sequence>
<name>Q2IJY7_ANADE</name>
<dbReference type="InterPro" id="IPR051468">
    <property type="entry name" value="Fungal_SecMetab_SDRs"/>
</dbReference>
<dbReference type="InterPro" id="IPR036291">
    <property type="entry name" value="NAD(P)-bd_dom_sf"/>
</dbReference>
<dbReference type="EMBL" id="CP000251">
    <property type="protein sequence ID" value="ABC81969.1"/>
    <property type="molecule type" value="Genomic_DNA"/>
</dbReference>
<feature type="compositionally biased region" description="Gly residues" evidence="1">
    <location>
        <begin position="121"/>
        <end position="132"/>
    </location>
</feature>
<organism evidence="2 3">
    <name type="scientific">Anaeromyxobacter dehalogenans (strain 2CP-C)</name>
    <dbReference type="NCBI Taxonomy" id="290397"/>
    <lineage>
        <taxon>Bacteria</taxon>
        <taxon>Pseudomonadati</taxon>
        <taxon>Myxococcota</taxon>
        <taxon>Myxococcia</taxon>
        <taxon>Myxococcales</taxon>
        <taxon>Cystobacterineae</taxon>
        <taxon>Anaeromyxobacteraceae</taxon>
        <taxon>Anaeromyxobacter</taxon>
    </lineage>
</organism>
<dbReference type="eggNOG" id="COG1028">
    <property type="taxonomic scope" value="Bacteria"/>
</dbReference>
<dbReference type="Pfam" id="PF13561">
    <property type="entry name" value="adh_short_C2"/>
    <property type="match status" value="1"/>
</dbReference>
<dbReference type="STRING" id="290397.Adeh_2199"/>
<dbReference type="InterPro" id="IPR002347">
    <property type="entry name" value="SDR_fam"/>
</dbReference>
<dbReference type="OrthoDB" id="56744at2"/>
<evidence type="ECO:0000256" key="1">
    <source>
        <dbReference type="SAM" id="MobiDB-lite"/>
    </source>
</evidence>
<feature type="region of interest" description="Disordered" evidence="1">
    <location>
        <begin position="115"/>
        <end position="143"/>
    </location>
</feature>
<dbReference type="PANTHER" id="PTHR43544:SF2">
    <property type="entry name" value="OXIDOREDUCTASE"/>
    <property type="match status" value="1"/>
</dbReference>
<dbReference type="GO" id="GO:0016491">
    <property type="term" value="F:oxidoreductase activity"/>
    <property type="evidence" value="ECO:0007669"/>
    <property type="project" value="TreeGrafter"/>
</dbReference>
<dbReference type="SUPFAM" id="SSF51735">
    <property type="entry name" value="NAD(P)-binding Rossmann-fold domains"/>
    <property type="match status" value="1"/>
</dbReference>
<dbReference type="AlphaFoldDB" id="Q2IJY7"/>
<dbReference type="GO" id="GO:0005737">
    <property type="term" value="C:cytoplasm"/>
    <property type="evidence" value="ECO:0007669"/>
    <property type="project" value="TreeGrafter"/>
</dbReference>
<dbReference type="RefSeq" id="WP_011421251.1">
    <property type="nucleotide sequence ID" value="NC_007760.1"/>
</dbReference>
<dbReference type="Gene3D" id="3.40.50.720">
    <property type="entry name" value="NAD(P)-binding Rossmann-like Domain"/>
    <property type="match status" value="2"/>
</dbReference>
<dbReference type="KEGG" id="ade:Adeh_2199"/>
<protein>
    <submittedName>
        <fullName evidence="2">Oxidoreductase</fullName>
    </submittedName>
</protein>
<gene>
    <name evidence="2" type="ordered locus">Adeh_2199</name>
</gene>
<reference evidence="2" key="1">
    <citation type="submission" date="2006-01" db="EMBL/GenBank/DDBJ databases">
        <title>Complete sequence of Anaeromyxobacter dehalogenans 2CP-C.</title>
        <authorList>
            <consortium name="US DOE Joint Genome Institute"/>
            <person name="Copeland A."/>
            <person name="Lucas S."/>
            <person name="Lapidus A."/>
            <person name="Barry K."/>
            <person name="Detter J.C."/>
            <person name="Glavina T."/>
            <person name="Hammon N."/>
            <person name="Israni S."/>
            <person name="Pitluck S."/>
            <person name="Brettin T."/>
            <person name="Bruce D."/>
            <person name="Han C."/>
            <person name="Tapia R."/>
            <person name="Gilna P."/>
            <person name="Kiss H."/>
            <person name="Schmutz J."/>
            <person name="Larimer F."/>
            <person name="Land M."/>
            <person name="Kyrpides N."/>
            <person name="Anderson I."/>
            <person name="Sanford R.A."/>
            <person name="Ritalahti K.M."/>
            <person name="Thomas H.S."/>
            <person name="Kirby J.R."/>
            <person name="Zhulin I.B."/>
            <person name="Loeffler F.E."/>
            <person name="Richardson P."/>
        </authorList>
    </citation>
    <scope>NUCLEOTIDE SEQUENCE</scope>
    <source>
        <strain evidence="2">2CP-C</strain>
    </source>
</reference>
<evidence type="ECO:0000313" key="2">
    <source>
        <dbReference type="EMBL" id="ABC81969.1"/>
    </source>
</evidence>
<dbReference type="Pfam" id="PF00106">
    <property type="entry name" value="adh_short"/>
    <property type="match status" value="1"/>
</dbReference>
<evidence type="ECO:0000313" key="3">
    <source>
        <dbReference type="Proteomes" id="UP000001935"/>
    </source>
</evidence>
<dbReference type="PANTHER" id="PTHR43544">
    <property type="entry name" value="SHORT-CHAIN DEHYDROGENASE/REDUCTASE"/>
    <property type="match status" value="1"/>
</dbReference>
<dbReference type="HOGENOM" id="CLU_008901_0_0_7"/>
<dbReference type="Proteomes" id="UP000001935">
    <property type="component" value="Chromosome"/>
</dbReference>
<accession>Q2IJY7</accession>